<name>A0A4R5VRF7_9BURK</name>
<dbReference type="Proteomes" id="UP000294829">
    <property type="component" value="Unassembled WGS sequence"/>
</dbReference>
<gene>
    <name evidence="1" type="ORF">E2I14_17655</name>
</gene>
<keyword evidence="2" id="KW-1185">Reference proteome</keyword>
<reference evidence="1 2" key="1">
    <citation type="submission" date="2019-03" db="EMBL/GenBank/DDBJ databases">
        <title>Sapientia aquatica gen. nov., sp. nov., isolated from a crater lake.</title>
        <authorList>
            <person name="Felfoldi T."/>
            <person name="Szabo A."/>
            <person name="Toth E."/>
            <person name="Schumann P."/>
            <person name="Keki Z."/>
            <person name="Marialigeti K."/>
            <person name="Mathe I."/>
        </authorList>
    </citation>
    <scope>NUCLEOTIDE SEQUENCE [LARGE SCALE GENOMIC DNA]</scope>
    <source>
        <strain evidence="1 2">SA-152</strain>
    </source>
</reference>
<evidence type="ECO:0000313" key="2">
    <source>
        <dbReference type="Proteomes" id="UP000294829"/>
    </source>
</evidence>
<sequence length="104" mass="12311">MKILIRNKQDTLDEIKLKISLEIVSRFDVFTIKKKSIENLLRWKSNGTWSVSYELWLTILNDRDEQKLIGCMTGLDQRSNQMRQSMPYVGLLDQSVVRKIHEEI</sequence>
<dbReference type="EMBL" id="SMYL01000014">
    <property type="protein sequence ID" value="TDK61212.1"/>
    <property type="molecule type" value="Genomic_DNA"/>
</dbReference>
<evidence type="ECO:0000313" key="1">
    <source>
        <dbReference type="EMBL" id="TDK61212.1"/>
    </source>
</evidence>
<proteinExistence type="predicted"/>
<comment type="caution">
    <text evidence="1">The sequence shown here is derived from an EMBL/GenBank/DDBJ whole genome shotgun (WGS) entry which is preliminary data.</text>
</comment>
<accession>A0A4R5VRF7</accession>
<protein>
    <submittedName>
        <fullName evidence="1">Uncharacterized protein</fullName>
    </submittedName>
</protein>
<dbReference type="OrthoDB" id="573467at2"/>
<organism evidence="1 2">
    <name type="scientific">Sapientia aquatica</name>
    <dbReference type="NCBI Taxonomy" id="1549640"/>
    <lineage>
        <taxon>Bacteria</taxon>
        <taxon>Pseudomonadati</taxon>
        <taxon>Pseudomonadota</taxon>
        <taxon>Betaproteobacteria</taxon>
        <taxon>Burkholderiales</taxon>
        <taxon>Oxalobacteraceae</taxon>
        <taxon>Sapientia</taxon>
    </lineage>
</organism>
<dbReference type="AlphaFoldDB" id="A0A4R5VRF7"/>
<dbReference type="RefSeq" id="WP_133330978.1">
    <property type="nucleotide sequence ID" value="NZ_SMYL01000014.1"/>
</dbReference>